<dbReference type="EMBL" id="JBEPLW010000009">
    <property type="protein sequence ID" value="MET3575610.1"/>
    <property type="molecule type" value="Genomic_DNA"/>
</dbReference>
<accession>A0ABV2GBF4</accession>
<comment type="caution">
    <text evidence="1">The sequence shown here is derived from an EMBL/GenBank/DDBJ whole genome shotgun (WGS) entry which is preliminary data.</text>
</comment>
<keyword evidence="2" id="KW-1185">Reference proteome</keyword>
<sequence length="33" mass="3980">MTERALLDKEQIKELVLNAMNFRHATKEYDENK</sequence>
<evidence type="ECO:0000313" key="2">
    <source>
        <dbReference type="Proteomes" id="UP001549099"/>
    </source>
</evidence>
<proteinExistence type="predicted"/>
<evidence type="ECO:0000313" key="1">
    <source>
        <dbReference type="EMBL" id="MET3575610.1"/>
    </source>
</evidence>
<name>A0ABV2GBF4_9BACL</name>
<organism evidence="1 2">
    <name type="scientific">Bhargavaea ullalensis</name>
    <dbReference type="NCBI Taxonomy" id="1265685"/>
    <lineage>
        <taxon>Bacteria</taxon>
        <taxon>Bacillati</taxon>
        <taxon>Bacillota</taxon>
        <taxon>Bacilli</taxon>
        <taxon>Bacillales</taxon>
        <taxon>Caryophanaceae</taxon>
        <taxon>Bhargavaea</taxon>
    </lineage>
</organism>
<protein>
    <submittedName>
        <fullName evidence="1">Uncharacterized protein</fullName>
    </submittedName>
</protein>
<dbReference type="Proteomes" id="UP001549099">
    <property type="component" value="Unassembled WGS sequence"/>
</dbReference>
<reference evidence="1 2" key="1">
    <citation type="submission" date="2024-06" db="EMBL/GenBank/DDBJ databases">
        <title>Genomic Encyclopedia of Type Strains, Phase IV (KMG-IV): sequencing the most valuable type-strain genomes for metagenomic binning, comparative biology and taxonomic classification.</title>
        <authorList>
            <person name="Goeker M."/>
        </authorList>
    </citation>
    <scope>NUCLEOTIDE SEQUENCE [LARGE SCALE GENOMIC DNA]</scope>
    <source>
        <strain evidence="1 2">DSM 26128</strain>
    </source>
</reference>
<gene>
    <name evidence="1" type="ORF">ABID49_001515</name>
</gene>